<evidence type="ECO:0000313" key="2">
    <source>
        <dbReference type="EMBL" id="EFJ22397.1"/>
    </source>
</evidence>
<evidence type="ECO:0000313" key="3">
    <source>
        <dbReference type="Proteomes" id="UP000001514"/>
    </source>
</evidence>
<dbReference type="Gene3D" id="3.30.70.60">
    <property type="match status" value="1"/>
</dbReference>
<dbReference type="InterPro" id="IPR000529">
    <property type="entry name" value="Ribosomal_bS6"/>
</dbReference>
<gene>
    <name evidence="2" type="ORF">SELMODRAFT_105261</name>
</gene>
<name>D8S024_SELML</name>
<organism evidence="3">
    <name type="scientific">Selaginella moellendorffii</name>
    <name type="common">Spikemoss</name>
    <dbReference type="NCBI Taxonomy" id="88036"/>
    <lineage>
        <taxon>Eukaryota</taxon>
        <taxon>Viridiplantae</taxon>
        <taxon>Streptophyta</taxon>
        <taxon>Embryophyta</taxon>
        <taxon>Tracheophyta</taxon>
        <taxon>Lycopodiopsida</taxon>
        <taxon>Selaginellales</taxon>
        <taxon>Selaginellaceae</taxon>
        <taxon>Selaginella</taxon>
    </lineage>
</organism>
<dbReference type="OMA" id="NKFANSD"/>
<dbReference type="InterPro" id="IPR035980">
    <property type="entry name" value="Ribosomal_bS6_sf"/>
</dbReference>
<keyword evidence="3" id="KW-1185">Reference proteome</keyword>
<dbReference type="GO" id="GO:0005840">
    <property type="term" value="C:ribosome"/>
    <property type="evidence" value="ECO:0007669"/>
    <property type="project" value="InterPro"/>
</dbReference>
<dbReference type="OrthoDB" id="10259681at2759"/>
<dbReference type="GO" id="GO:0006412">
    <property type="term" value="P:translation"/>
    <property type="evidence" value="ECO:0007669"/>
    <property type="project" value="InterPro"/>
</dbReference>
<dbReference type="SUPFAM" id="SSF54995">
    <property type="entry name" value="Ribosomal protein S6"/>
    <property type="match status" value="1"/>
</dbReference>
<dbReference type="GO" id="GO:0005737">
    <property type="term" value="C:cytoplasm"/>
    <property type="evidence" value="ECO:0007669"/>
    <property type="project" value="UniProtKB-ARBA"/>
</dbReference>
<evidence type="ECO:0000256" key="1">
    <source>
        <dbReference type="ARBA" id="ARBA00009512"/>
    </source>
</evidence>
<dbReference type="EMBL" id="GL377596">
    <property type="protein sequence ID" value="EFJ22397.1"/>
    <property type="molecule type" value="Genomic_DNA"/>
</dbReference>
<dbReference type="InterPro" id="IPR014717">
    <property type="entry name" value="Transl_elong_EF1B/ribsomal_bS6"/>
</dbReference>
<dbReference type="HOGENOM" id="CLU_2201460_0_0_1"/>
<reference evidence="2 3" key="1">
    <citation type="journal article" date="2011" name="Science">
        <title>The Selaginella genome identifies genetic changes associated with the evolution of vascular plants.</title>
        <authorList>
            <person name="Banks J.A."/>
            <person name="Nishiyama T."/>
            <person name="Hasebe M."/>
            <person name="Bowman J.L."/>
            <person name="Gribskov M."/>
            <person name="dePamphilis C."/>
            <person name="Albert V.A."/>
            <person name="Aono N."/>
            <person name="Aoyama T."/>
            <person name="Ambrose B.A."/>
            <person name="Ashton N.W."/>
            <person name="Axtell M.J."/>
            <person name="Barker E."/>
            <person name="Barker M.S."/>
            <person name="Bennetzen J.L."/>
            <person name="Bonawitz N.D."/>
            <person name="Chapple C."/>
            <person name="Cheng C."/>
            <person name="Correa L.G."/>
            <person name="Dacre M."/>
            <person name="DeBarry J."/>
            <person name="Dreyer I."/>
            <person name="Elias M."/>
            <person name="Engstrom E.M."/>
            <person name="Estelle M."/>
            <person name="Feng L."/>
            <person name="Finet C."/>
            <person name="Floyd S.K."/>
            <person name="Frommer W.B."/>
            <person name="Fujita T."/>
            <person name="Gramzow L."/>
            <person name="Gutensohn M."/>
            <person name="Harholt J."/>
            <person name="Hattori M."/>
            <person name="Heyl A."/>
            <person name="Hirai T."/>
            <person name="Hiwatashi Y."/>
            <person name="Ishikawa M."/>
            <person name="Iwata M."/>
            <person name="Karol K.G."/>
            <person name="Koehler B."/>
            <person name="Kolukisaoglu U."/>
            <person name="Kubo M."/>
            <person name="Kurata T."/>
            <person name="Lalonde S."/>
            <person name="Li K."/>
            <person name="Li Y."/>
            <person name="Litt A."/>
            <person name="Lyons E."/>
            <person name="Manning G."/>
            <person name="Maruyama T."/>
            <person name="Michael T.P."/>
            <person name="Mikami K."/>
            <person name="Miyazaki S."/>
            <person name="Morinaga S."/>
            <person name="Murata T."/>
            <person name="Mueller-Roeber B."/>
            <person name="Nelson D.R."/>
            <person name="Obara M."/>
            <person name="Oguri Y."/>
            <person name="Olmstead R.G."/>
            <person name="Onodera N."/>
            <person name="Petersen B.L."/>
            <person name="Pils B."/>
            <person name="Prigge M."/>
            <person name="Rensing S.A."/>
            <person name="Riano-Pachon D.M."/>
            <person name="Roberts A.W."/>
            <person name="Sato Y."/>
            <person name="Scheller H.V."/>
            <person name="Schulz B."/>
            <person name="Schulz C."/>
            <person name="Shakirov E.V."/>
            <person name="Shibagaki N."/>
            <person name="Shinohara N."/>
            <person name="Shippen D.E."/>
            <person name="Soerensen I."/>
            <person name="Sotooka R."/>
            <person name="Sugimoto N."/>
            <person name="Sugita M."/>
            <person name="Sumikawa N."/>
            <person name="Tanurdzic M."/>
            <person name="Theissen G."/>
            <person name="Ulvskov P."/>
            <person name="Wakazuki S."/>
            <person name="Weng J.K."/>
            <person name="Willats W.W."/>
            <person name="Wipf D."/>
            <person name="Wolf P.G."/>
            <person name="Yang L."/>
            <person name="Zimmer A.D."/>
            <person name="Zhu Q."/>
            <person name="Mitros T."/>
            <person name="Hellsten U."/>
            <person name="Loque D."/>
            <person name="Otillar R."/>
            <person name="Salamov A."/>
            <person name="Schmutz J."/>
            <person name="Shapiro H."/>
            <person name="Lindquist E."/>
            <person name="Lucas S."/>
            <person name="Rokhsar D."/>
            <person name="Grigoriev I.V."/>
        </authorList>
    </citation>
    <scope>NUCLEOTIDE SEQUENCE [LARGE SCALE GENOMIC DNA]</scope>
</reference>
<dbReference type="KEGG" id="smo:SELMODRAFT_105261"/>
<dbReference type="FunFam" id="3.30.70.60:FF:000012">
    <property type="entry name" value="Translation elongation factor EF1B/ribosomal protein S6 family protein"/>
    <property type="match status" value="1"/>
</dbReference>
<comment type="similarity">
    <text evidence="1">Belongs to the bacterial ribosomal protein bS6 family.</text>
</comment>
<sequence length="123" mass="14622">MPLYDVFVIFKPLVERKVMTDILVRIGHKVYQQKGVVTDVKYFGRQFLAYDIKKRDGRHYEGHLMQMTVMAATAFNEQLQYLNNDERLLRWLLIKNRGTKWMDALQGKLPSVDVQDEDLFRAR</sequence>
<dbReference type="Gramene" id="EFJ22397">
    <property type="protein sequence ID" value="EFJ22397"/>
    <property type="gene ID" value="SELMODRAFT_105261"/>
</dbReference>
<evidence type="ECO:0008006" key="4">
    <source>
        <dbReference type="Google" id="ProtNLM"/>
    </source>
</evidence>
<dbReference type="eggNOG" id="KOG4708">
    <property type="taxonomic scope" value="Eukaryota"/>
</dbReference>
<dbReference type="GO" id="GO:0003735">
    <property type="term" value="F:structural constituent of ribosome"/>
    <property type="evidence" value="ECO:0000318"/>
    <property type="project" value="GO_Central"/>
</dbReference>
<dbReference type="Pfam" id="PF01250">
    <property type="entry name" value="Ribosomal_S6"/>
    <property type="match status" value="1"/>
</dbReference>
<dbReference type="AlphaFoldDB" id="D8S024"/>
<dbReference type="PANTHER" id="PTHR21011:SF1">
    <property type="entry name" value="SMALL RIBOSOMAL SUBUNIT PROTEIN BS6M"/>
    <property type="match status" value="1"/>
</dbReference>
<dbReference type="GO" id="GO:0070181">
    <property type="term" value="F:small ribosomal subunit rRNA binding"/>
    <property type="evidence" value="ECO:0000318"/>
    <property type="project" value="GO_Central"/>
</dbReference>
<proteinExistence type="inferred from homology"/>
<dbReference type="FunCoup" id="D8S024">
    <property type="interactions" value="725"/>
</dbReference>
<dbReference type="CDD" id="cd15465">
    <property type="entry name" value="bS6_mito"/>
    <property type="match status" value="1"/>
</dbReference>
<accession>D8S024</accession>
<dbReference type="PANTHER" id="PTHR21011">
    <property type="entry name" value="MITOCHONDRIAL 28S RIBOSOMAL PROTEIN S6"/>
    <property type="match status" value="1"/>
</dbReference>
<dbReference type="InParanoid" id="D8S024"/>
<dbReference type="STRING" id="88036.D8S024"/>
<protein>
    <recommendedName>
        <fullName evidence="4">Ribosomal protein S6</fullName>
    </recommendedName>
</protein>
<dbReference type="Proteomes" id="UP000001514">
    <property type="component" value="Unassembled WGS sequence"/>
</dbReference>